<evidence type="ECO:0000259" key="3">
    <source>
        <dbReference type="Pfam" id="PF00266"/>
    </source>
</evidence>
<dbReference type="InterPro" id="IPR015421">
    <property type="entry name" value="PyrdxlP-dep_Trfase_major"/>
</dbReference>
<reference evidence="4" key="1">
    <citation type="journal article" date="2007" name="PLoS ONE">
        <title>The first genome sequence of an elite grapevine cultivar (Pinot noir Vitis vinifera L.): coping with a highly heterozygous genome.</title>
        <authorList>
            <person name="Velasco R."/>
            <person name="Zharkikh A."/>
            <person name="Troggio M."/>
            <person name="Cartwright D.A."/>
            <person name="Cestaro A."/>
            <person name="Pruss D."/>
            <person name="Pindo M."/>
            <person name="FitzGerald L.M."/>
            <person name="Vezzulli S."/>
            <person name="Reid J."/>
            <person name="Malacarne G."/>
            <person name="Iliev D."/>
            <person name="Coppola G."/>
            <person name="Wardell B."/>
            <person name="Micheletti D."/>
            <person name="Macalma T."/>
            <person name="Facci M."/>
            <person name="Mitchell J.T."/>
            <person name="Perazzolli M."/>
            <person name="Eldredge G."/>
            <person name="Gatto P."/>
            <person name="Oyzerski R."/>
            <person name="Moretto M."/>
            <person name="Gutin N."/>
            <person name="Stefanini M."/>
            <person name="Chen Y."/>
            <person name="Segala C."/>
            <person name="Davenport C."/>
            <person name="Dematte L."/>
            <person name="Mraz A."/>
            <person name="Battilana J."/>
            <person name="Stormo K."/>
            <person name="Costa F."/>
            <person name="Tao Q."/>
            <person name="Si-Ammour A."/>
            <person name="Harkins T."/>
            <person name="Lackey A."/>
            <person name="Perbost C."/>
            <person name="Taillon B."/>
            <person name="Stella A."/>
            <person name="Solovyev V."/>
            <person name="Fawcett J.A."/>
            <person name="Sterck L."/>
            <person name="Vandepoele K."/>
            <person name="Grando S.M."/>
            <person name="Toppo S."/>
            <person name="Moser C."/>
            <person name="Lanchbury J."/>
            <person name="Bogden R."/>
            <person name="Skolnick M."/>
            <person name="Sgaramella V."/>
            <person name="Bhatnagar S.K."/>
            <person name="Fontana P."/>
            <person name="Gutin A."/>
            <person name="Van de Peer Y."/>
            <person name="Salamini F."/>
            <person name="Viola R."/>
        </authorList>
    </citation>
    <scope>NUCLEOTIDE SEQUENCE</scope>
</reference>
<accession>A5ACR0</accession>
<dbReference type="SUPFAM" id="SSF53383">
    <property type="entry name" value="PLP-dependent transferases"/>
    <property type="match status" value="1"/>
</dbReference>
<keyword evidence="1" id="KW-0677">Repeat</keyword>
<evidence type="ECO:0000313" key="4">
    <source>
        <dbReference type="EMBL" id="CAN66591.1"/>
    </source>
</evidence>
<dbReference type="ExpressionAtlas" id="A5ACR0">
    <property type="expression patterns" value="baseline and differential"/>
</dbReference>
<dbReference type="AlphaFoldDB" id="A5ACR0"/>
<sequence length="209" mass="23288">MMNVWSSVGLTDKCWEIFDDTVKTGIELDIQAFNSLAKGYVRAGEPEKARSLLAATGKSGPGLGGLFEQFSVNDRRVPLLKNLSSPLTPLNPTASLSEVSCPSTMRRNATSSSRKRSTSVFVDSCSHLQQDSFKAIYMSVSSNGDADINLVQSGINPDTRLVSVMAVSNEIGVVQPVEEMREICRELFCFMLMRFRLWARFLVMYRRRD</sequence>
<proteinExistence type="predicted"/>
<dbReference type="InterPro" id="IPR011990">
    <property type="entry name" value="TPR-like_helical_dom_sf"/>
</dbReference>
<dbReference type="PANTHER" id="PTHR47931:SF2">
    <property type="entry name" value="OS01G0228400 PROTEIN"/>
    <property type="match status" value="1"/>
</dbReference>
<dbReference type="PROSITE" id="PS51375">
    <property type="entry name" value="PPR"/>
    <property type="match status" value="1"/>
</dbReference>
<dbReference type="Gene3D" id="1.25.40.10">
    <property type="entry name" value="Tetratricopeptide repeat domain"/>
    <property type="match status" value="1"/>
</dbReference>
<dbReference type="EMBL" id="AM423325">
    <property type="protein sequence ID" value="CAN66591.1"/>
    <property type="molecule type" value="Genomic_DNA"/>
</dbReference>
<dbReference type="InterPro" id="IPR000192">
    <property type="entry name" value="Aminotrans_V_dom"/>
</dbReference>
<gene>
    <name evidence="4" type="ORF">VITISV_028803</name>
</gene>
<dbReference type="Gene3D" id="3.40.640.10">
    <property type="entry name" value="Type I PLP-dependent aspartate aminotransferase-like (Major domain)"/>
    <property type="match status" value="1"/>
</dbReference>
<protein>
    <recommendedName>
        <fullName evidence="3">Aminotransferase class V domain-containing protein</fullName>
    </recommendedName>
</protein>
<organism evidence="4">
    <name type="scientific">Vitis vinifera</name>
    <name type="common">Grape</name>
    <dbReference type="NCBI Taxonomy" id="29760"/>
    <lineage>
        <taxon>Eukaryota</taxon>
        <taxon>Viridiplantae</taxon>
        <taxon>Streptophyta</taxon>
        <taxon>Embryophyta</taxon>
        <taxon>Tracheophyta</taxon>
        <taxon>Spermatophyta</taxon>
        <taxon>Magnoliopsida</taxon>
        <taxon>eudicotyledons</taxon>
        <taxon>Gunneridae</taxon>
        <taxon>Pentapetalae</taxon>
        <taxon>rosids</taxon>
        <taxon>Vitales</taxon>
        <taxon>Vitaceae</taxon>
        <taxon>Viteae</taxon>
        <taxon>Vitis</taxon>
    </lineage>
</organism>
<feature type="repeat" description="PPR" evidence="2">
    <location>
        <begin position="29"/>
        <end position="63"/>
    </location>
</feature>
<evidence type="ECO:0000256" key="1">
    <source>
        <dbReference type="ARBA" id="ARBA00022737"/>
    </source>
</evidence>
<dbReference type="InterPro" id="IPR002885">
    <property type="entry name" value="PPR_rpt"/>
</dbReference>
<dbReference type="PANTHER" id="PTHR47931">
    <property type="entry name" value="OS01G0228400 PROTEIN"/>
    <property type="match status" value="1"/>
</dbReference>
<name>A5ACR0_VITVI</name>
<feature type="domain" description="Aminotransferase class V" evidence="3">
    <location>
        <begin position="130"/>
        <end position="187"/>
    </location>
</feature>
<dbReference type="InterPro" id="IPR015424">
    <property type="entry name" value="PyrdxlP-dep_Trfase"/>
</dbReference>
<dbReference type="Pfam" id="PF01535">
    <property type="entry name" value="PPR"/>
    <property type="match status" value="1"/>
</dbReference>
<evidence type="ECO:0000256" key="2">
    <source>
        <dbReference type="PROSITE-ProRule" id="PRU00708"/>
    </source>
</evidence>
<dbReference type="Pfam" id="PF00266">
    <property type="entry name" value="Aminotran_5"/>
    <property type="match status" value="1"/>
</dbReference>